<organism evidence="1 2">
    <name type="scientific">Spiroplasma floricola 23-6</name>
    <dbReference type="NCBI Taxonomy" id="1336749"/>
    <lineage>
        <taxon>Bacteria</taxon>
        <taxon>Bacillati</taxon>
        <taxon>Mycoplasmatota</taxon>
        <taxon>Mollicutes</taxon>
        <taxon>Entomoplasmatales</taxon>
        <taxon>Spiroplasmataceae</taxon>
        <taxon>Spiroplasma</taxon>
    </lineage>
</organism>
<dbReference type="RefSeq" id="WP_100916599.1">
    <property type="nucleotide sequence ID" value="NZ_CP025057.1"/>
</dbReference>
<protein>
    <submittedName>
        <fullName evidence="1">Uncharacterized protein</fullName>
    </submittedName>
</protein>
<dbReference type="Proteomes" id="UP000231823">
    <property type="component" value="Chromosome"/>
</dbReference>
<gene>
    <name evidence="1" type="ORF">SFLOR_v1c05640</name>
</gene>
<dbReference type="OrthoDB" id="386990at2"/>
<proteinExistence type="predicted"/>
<dbReference type="AlphaFoldDB" id="A0A2K8SDS7"/>
<evidence type="ECO:0000313" key="2">
    <source>
        <dbReference type="Proteomes" id="UP000231823"/>
    </source>
</evidence>
<name>A0A2K8SDS7_9MOLU</name>
<evidence type="ECO:0000313" key="1">
    <source>
        <dbReference type="EMBL" id="AUB31616.1"/>
    </source>
</evidence>
<sequence length="805" mass="93858">MQKVYKGLNGSAFLSEKDAKETFQNNYSLNYKVDGQVFDNTYSAREYYLNVKLKQLEDNAIKTICYEQGAMCQTKEQITSWLRDNTVKGFEYQGKDFSNLNYSEFLLAMNDLDDQIIDKNIKPVLNADRSSYWVTQNTKSSSGYFVGPKYFESNEAVNSVAKFQPIKSYDVNAFALPIAGWAFAGITSLVLDSLVKEPVQSNYEMIKFLETTFNKLNLDIKLLKNFEDKFYKSLSKNLQQDLSYGLDDIKDSELNDFYRLLISFKRFLDITKIYDLDIKTDELELTLKQIVVEILNSQKEFMNNMLDINNDKNGANILLDSSISFDDIYSLFLNTNAFFNDGGTKKILWDIAENILRRMDKVMEIIGSIADNIGKVTDNIGKVTDNIGKMKTTTNKNEKEFTTNVEKNNQLVTETLIDNSDLLIKELGLNLDFTTNYIGPAALLLAIPEMISAVWNLGQMLSFISLKTYEAKLDSNQSLYYFEPTFKIPLLDISFAQRVQDQNIHVLNQSPLSYFSPKQDGKELNELYEFNGKYYKDKKIAIDDLKYEIYKKPENFLKTKELFTSVLSKDNNHILNINKICSTDEEQKNRKDSCISAYEYEKEVSKQSEEYIQRLFKQYYENTGKEYYLDGFGGAYDNKDIAIQQLKNKVDYLDNYQKVYSYKIYNNKIVKDTEQEIKDYIKANQYIESKTIINTDLIQTKSYDLLKENNGYDFDIYEMSYYGQIKYFRSHLEAMNYLDKKVNYEVYSYNREEKTYDYKGVEFINNQQFIQWVNSQIEVVSQKDFTDSGGEISNVKTYFNSFSYI</sequence>
<dbReference type="EMBL" id="CP025057">
    <property type="protein sequence ID" value="AUB31616.1"/>
    <property type="molecule type" value="Genomic_DNA"/>
</dbReference>
<accession>A0A2K8SDS7</accession>
<keyword evidence="2" id="KW-1185">Reference proteome</keyword>
<dbReference type="KEGG" id="sfz:SFLOR_v1c05640"/>
<reference evidence="1 2" key="1">
    <citation type="submission" date="2017-12" db="EMBL/GenBank/DDBJ databases">
        <title>Complete genome sequence of Spiroplasma floricola 23-6 (ATCC 29989).</title>
        <authorList>
            <person name="Tsai Y.-M."/>
            <person name="Wu P.-S."/>
            <person name="Lo W.-S."/>
            <person name="Kuo C.-H."/>
        </authorList>
    </citation>
    <scope>NUCLEOTIDE SEQUENCE [LARGE SCALE GENOMIC DNA]</scope>
    <source>
        <strain evidence="1 2">23-6</strain>
    </source>
</reference>